<dbReference type="Proteomes" id="UP000548632">
    <property type="component" value="Unassembled WGS sequence"/>
</dbReference>
<evidence type="ECO:0000313" key="3">
    <source>
        <dbReference type="EMBL" id="MBB1127007.1"/>
    </source>
</evidence>
<protein>
    <recommendedName>
        <fullName evidence="2">Glycine zipper domain-containing protein</fullName>
    </recommendedName>
</protein>
<dbReference type="PROSITE" id="PS51257">
    <property type="entry name" value="PROKAR_LIPOPROTEIN"/>
    <property type="match status" value="1"/>
</dbReference>
<proteinExistence type="predicted"/>
<dbReference type="EMBL" id="JABVCQ010000032">
    <property type="protein sequence ID" value="MBB1127007.1"/>
    <property type="molecule type" value="Genomic_DNA"/>
</dbReference>
<reference evidence="3 4" key="1">
    <citation type="journal article" date="2020" name="Arch. Microbiol.">
        <title>The genome sequence of the giant phototrophic gammaproteobacterium Thiospirillum jenense gives insight into its physiological properties and phylogenetic relationships.</title>
        <authorList>
            <person name="Imhoff J.F."/>
            <person name="Meyer T.E."/>
            <person name="Kyndt J.A."/>
        </authorList>
    </citation>
    <scope>NUCLEOTIDE SEQUENCE [LARGE SCALE GENOMIC DNA]</scope>
    <source>
        <strain evidence="3 4">DSM 216</strain>
    </source>
</reference>
<keyword evidence="4" id="KW-1185">Reference proteome</keyword>
<accession>A0A839HJX3</accession>
<comment type="caution">
    <text evidence="3">The sequence shown here is derived from an EMBL/GenBank/DDBJ whole genome shotgun (WGS) entry which is preliminary data.</text>
</comment>
<feature type="chain" id="PRO_5032302387" description="Glycine zipper domain-containing protein" evidence="1">
    <location>
        <begin position="26"/>
        <end position="105"/>
    </location>
</feature>
<name>A0A839HJX3_9GAMM</name>
<evidence type="ECO:0000313" key="4">
    <source>
        <dbReference type="Proteomes" id="UP000548632"/>
    </source>
</evidence>
<feature type="signal peptide" evidence="1">
    <location>
        <begin position="1"/>
        <end position="25"/>
    </location>
</feature>
<evidence type="ECO:0000256" key="1">
    <source>
        <dbReference type="SAM" id="SignalP"/>
    </source>
</evidence>
<dbReference type="RefSeq" id="WP_182584632.1">
    <property type="nucleotide sequence ID" value="NZ_JABVCQ010000032.1"/>
</dbReference>
<gene>
    <name evidence="3" type="ORF">HUK38_12345</name>
</gene>
<dbReference type="Pfam" id="PF13488">
    <property type="entry name" value="Gly-zipper_Omp"/>
    <property type="match status" value="1"/>
</dbReference>
<evidence type="ECO:0000259" key="2">
    <source>
        <dbReference type="Pfam" id="PF13488"/>
    </source>
</evidence>
<dbReference type="AlphaFoldDB" id="A0A839HJX3"/>
<sequence>MQYKTIRFAGLFAGLSLMITGCASNAPPGSTTATGAVLGAATGAAIGSLSGDAGKGALIGAGVGTAGGYMIESQQGQSSTYYAPSPRPGRCAPGFFANRYGRCVR</sequence>
<organism evidence="3 4">
    <name type="scientific">Thiospirillum jenense</name>
    <dbReference type="NCBI Taxonomy" id="1653858"/>
    <lineage>
        <taxon>Bacteria</taxon>
        <taxon>Pseudomonadati</taxon>
        <taxon>Pseudomonadota</taxon>
        <taxon>Gammaproteobacteria</taxon>
        <taxon>Chromatiales</taxon>
        <taxon>Chromatiaceae</taxon>
        <taxon>Thiospirillum</taxon>
    </lineage>
</organism>
<feature type="domain" description="Glycine zipper" evidence="2">
    <location>
        <begin position="34"/>
        <end position="76"/>
    </location>
</feature>
<dbReference type="InterPro" id="IPR039567">
    <property type="entry name" value="Gly-zipper"/>
</dbReference>
<keyword evidence="1" id="KW-0732">Signal</keyword>